<evidence type="ECO:0000256" key="10">
    <source>
        <dbReference type="ARBA" id="ARBA00058504"/>
    </source>
</evidence>
<dbReference type="PANTHER" id="PTHR10291:SF43">
    <property type="entry name" value="DEHYDRODOLICHYL DIPHOSPHATE SYNTHASE COMPLEX SUBUNIT DHDDS"/>
    <property type="match status" value="1"/>
</dbReference>
<name>A0A9P0BI02_BRAAE</name>
<protein>
    <recommendedName>
        <fullName evidence="12">Alkyl transferase</fullName>
        <ecNumber evidence="12">2.5.1.-</ecNumber>
    </recommendedName>
</protein>
<dbReference type="InterPro" id="IPR001441">
    <property type="entry name" value="UPP_synth-like"/>
</dbReference>
<dbReference type="HAMAP" id="MF_01139">
    <property type="entry name" value="ISPT"/>
    <property type="match status" value="1"/>
</dbReference>
<evidence type="ECO:0000256" key="9">
    <source>
        <dbReference type="ARBA" id="ARBA00047353"/>
    </source>
</evidence>
<comment type="subcellular location">
    <subcellularLocation>
        <location evidence="2">Endoplasmic reticulum membrane</location>
        <topology evidence="2">Peripheral membrane protein</topology>
    </subcellularLocation>
</comment>
<comment type="cofactor">
    <cofactor evidence="1">
        <name>Mg(2+)</name>
        <dbReference type="ChEBI" id="CHEBI:18420"/>
    </cofactor>
</comment>
<dbReference type="GO" id="GO:0045547">
    <property type="term" value="F:ditrans,polycis-polyprenyl diphosphate synthase [(2E,6E)-farnesyl diphosphate specific] activity"/>
    <property type="evidence" value="ECO:0007669"/>
    <property type="project" value="UniProtKB-EC"/>
</dbReference>
<dbReference type="PROSITE" id="PS01066">
    <property type="entry name" value="UPP_SYNTHASE"/>
    <property type="match status" value="1"/>
</dbReference>
<keyword evidence="7" id="KW-0460">Magnesium</keyword>
<sequence length="291" mass="34135">MSWVVDSSLTYCQKFCINVLKCGPIPRHVAFIMDGNRRFATKKHVEKAEGHTKGFDKLAECLQWCMEFGIKEATVYAFSIENFKRSKEEVDTLMRLAREKFKVLFEEKEKLMEEGVCIRVIGNMDLLPDDIKENIAKTMLLTKNNKTVFLNVAFAYTSRDEISNSVKTVVQGVKDNKITINDINKELLKKCLYTNLSPDPDILIRTSGEVRLSDFLLWQSTNTQIYFADVLWPEFTVWHLMACIFKYQRSYYNIEKFKEYNNNVRCKNSYISEFVEGVHRERLELLENYVK</sequence>
<gene>
    <name evidence="13" type="ORF">MELIAE_LOCUS12648</name>
</gene>
<evidence type="ECO:0000256" key="11">
    <source>
        <dbReference type="ARBA" id="ARBA00064670"/>
    </source>
</evidence>
<dbReference type="InterPro" id="IPR036424">
    <property type="entry name" value="UPP_synth-like_sf"/>
</dbReference>
<evidence type="ECO:0000256" key="3">
    <source>
        <dbReference type="ARBA" id="ARBA00004922"/>
    </source>
</evidence>
<dbReference type="GO" id="GO:0016094">
    <property type="term" value="P:polyprenol biosynthetic process"/>
    <property type="evidence" value="ECO:0007669"/>
    <property type="project" value="TreeGrafter"/>
</dbReference>
<keyword evidence="5 12" id="KW-0808">Transferase</keyword>
<dbReference type="PANTHER" id="PTHR10291">
    <property type="entry name" value="DEHYDRODOLICHYL DIPHOSPHATE SYNTHASE FAMILY MEMBER"/>
    <property type="match status" value="1"/>
</dbReference>
<evidence type="ECO:0000256" key="1">
    <source>
        <dbReference type="ARBA" id="ARBA00001946"/>
    </source>
</evidence>
<dbReference type="AlphaFoldDB" id="A0A9P0BI02"/>
<comment type="pathway">
    <text evidence="3">Protein modification; protein glycosylation.</text>
</comment>
<evidence type="ECO:0000256" key="12">
    <source>
        <dbReference type="RuleBase" id="RU363018"/>
    </source>
</evidence>
<organism evidence="13 14">
    <name type="scientific">Brassicogethes aeneus</name>
    <name type="common">Rape pollen beetle</name>
    <name type="synonym">Meligethes aeneus</name>
    <dbReference type="NCBI Taxonomy" id="1431903"/>
    <lineage>
        <taxon>Eukaryota</taxon>
        <taxon>Metazoa</taxon>
        <taxon>Ecdysozoa</taxon>
        <taxon>Arthropoda</taxon>
        <taxon>Hexapoda</taxon>
        <taxon>Insecta</taxon>
        <taxon>Pterygota</taxon>
        <taxon>Neoptera</taxon>
        <taxon>Endopterygota</taxon>
        <taxon>Coleoptera</taxon>
        <taxon>Polyphaga</taxon>
        <taxon>Cucujiformia</taxon>
        <taxon>Nitidulidae</taxon>
        <taxon>Meligethinae</taxon>
        <taxon>Brassicogethes</taxon>
    </lineage>
</organism>
<accession>A0A9P0BI02</accession>
<dbReference type="GO" id="GO:1904423">
    <property type="term" value="C:dehydrodolichyl diphosphate synthase complex"/>
    <property type="evidence" value="ECO:0007669"/>
    <property type="project" value="TreeGrafter"/>
</dbReference>
<dbReference type="Pfam" id="PF01255">
    <property type="entry name" value="Prenyltransf"/>
    <property type="match status" value="1"/>
</dbReference>
<comment type="subunit">
    <text evidence="11">Forms an active dehydrodolichyl diphosphate synthase complex with NUS1.</text>
</comment>
<evidence type="ECO:0000256" key="2">
    <source>
        <dbReference type="ARBA" id="ARBA00004406"/>
    </source>
</evidence>
<dbReference type="Proteomes" id="UP001154078">
    <property type="component" value="Chromosome 9"/>
</dbReference>
<comment type="function">
    <text evidence="10">With NUS1, forms the dehydrodolichyl diphosphate synthase (DDS) complex, an essential component of the dolichol monophosphate (Dol-P) biosynthetic machinery. Adds multiple copies of isopentenyl pyrophosphate (IPP) to farnesyl pyrophosphate (FPP) to produce dehydrodolichyl diphosphate (Dedol-PP), a precursor of dolichol which is utilized as a sugar carrier in protein glycosylation in the endoplasmic reticulum (ER).</text>
</comment>
<dbReference type="OrthoDB" id="4173905at2759"/>
<dbReference type="InterPro" id="IPR018520">
    <property type="entry name" value="UPP_synth-like_CS"/>
</dbReference>
<evidence type="ECO:0000256" key="6">
    <source>
        <dbReference type="ARBA" id="ARBA00022824"/>
    </source>
</evidence>
<dbReference type="EMBL" id="OV121140">
    <property type="protein sequence ID" value="CAH0563996.1"/>
    <property type="molecule type" value="Genomic_DNA"/>
</dbReference>
<keyword evidence="14" id="KW-1185">Reference proteome</keyword>
<dbReference type="GO" id="GO:0005789">
    <property type="term" value="C:endoplasmic reticulum membrane"/>
    <property type="evidence" value="ECO:0007669"/>
    <property type="project" value="UniProtKB-SubCell"/>
</dbReference>
<evidence type="ECO:0000256" key="8">
    <source>
        <dbReference type="ARBA" id="ARBA00023136"/>
    </source>
</evidence>
<evidence type="ECO:0000256" key="4">
    <source>
        <dbReference type="ARBA" id="ARBA00005432"/>
    </source>
</evidence>
<dbReference type="CDD" id="cd00475">
    <property type="entry name" value="Cis_IPPS"/>
    <property type="match status" value="1"/>
</dbReference>
<keyword evidence="6" id="KW-0256">Endoplasmic reticulum</keyword>
<evidence type="ECO:0000313" key="14">
    <source>
        <dbReference type="Proteomes" id="UP001154078"/>
    </source>
</evidence>
<dbReference type="NCBIfam" id="TIGR00055">
    <property type="entry name" value="uppS"/>
    <property type="match status" value="1"/>
</dbReference>
<comment type="catalytic activity">
    <reaction evidence="9">
        <text>n isopentenyl diphosphate + (2E,6E)-farnesyl diphosphate = a di-trans,poly-cis-polyprenyl diphosphate + n diphosphate</text>
        <dbReference type="Rhea" id="RHEA:53008"/>
        <dbReference type="Rhea" id="RHEA-COMP:19494"/>
        <dbReference type="ChEBI" id="CHEBI:33019"/>
        <dbReference type="ChEBI" id="CHEBI:128769"/>
        <dbReference type="ChEBI" id="CHEBI:136960"/>
        <dbReference type="ChEBI" id="CHEBI:175763"/>
        <dbReference type="EC" id="2.5.1.87"/>
    </reaction>
</comment>
<evidence type="ECO:0000256" key="7">
    <source>
        <dbReference type="ARBA" id="ARBA00022842"/>
    </source>
</evidence>
<evidence type="ECO:0000313" key="13">
    <source>
        <dbReference type="EMBL" id="CAH0563996.1"/>
    </source>
</evidence>
<evidence type="ECO:0000256" key="5">
    <source>
        <dbReference type="ARBA" id="ARBA00022679"/>
    </source>
</evidence>
<dbReference type="FunFam" id="3.40.1180.10:FF:000002">
    <property type="entry name" value="Alkyl transferase"/>
    <property type="match status" value="1"/>
</dbReference>
<dbReference type="EC" id="2.5.1.-" evidence="12"/>
<proteinExistence type="inferred from homology"/>
<comment type="similarity">
    <text evidence="4 12">Belongs to the UPP synthase family.</text>
</comment>
<dbReference type="Gene3D" id="3.40.1180.10">
    <property type="entry name" value="Decaprenyl diphosphate synthase-like"/>
    <property type="match status" value="1"/>
</dbReference>
<dbReference type="SUPFAM" id="SSF64005">
    <property type="entry name" value="Undecaprenyl diphosphate synthase"/>
    <property type="match status" value="1"/>
</dbReference>
<keyword evidence="8" id="KW-0472">Membrane</keyword>
<reference evidence="13" key="1">
    <citation type="submission" date="2021-12" db="EMBL/GenBank/DDBJ databases">
        <authorList>
            <person name="King R."/>
        </authorList>
    </citation>
    <scope>NUCLEOTIDE SEQUENCE</scope>
</reference>